<organism evidence="1 2">
    <name type="scientific">Linnemannia elongata AG-77</name>
    <dbReference type="NCBI Taxonomy" id="1314771"/>
    <lineage>
        <taxon>Eukaryota</taxon>
        <taxon>Fungi</taxon>
        <taxon>Fungi incertae sedis</taxon>
        <taxon>Mucoromycota</taxon>
        <taxon>Mortierellomycotina</taxon>
        <taxon>Mortierellomycetes</taxon>
        <taxon>Mortierellales</taxon>
        <taxon>Mortierellaceae</taxon>
        <taxon>Linnemannia</taxon>
    </lineage>
</organism>
<name>A0A197KC47_9FUNG</name>
<dbReference type="SUPFAM" id="SSF52047">
    <property type="entry name" value="RNI-like"/>
    <property type="match status" value="1"/>
</dbReference>
<dbReference type="InterPro" id="IPR032675">
    <property type="entry name" value="LRR_dom_sf"/>
</dbReference>
<accession>A0A197KC47</accession>
<dbReference type="Gene3D" id="1.20.1280.50">
    <property type="match status" value="1"/>
</dbReference>
<dbReference type="Proteomes" id="UP000078512">
    <property type="component" value="Unassembled WGS sequence"/>
</dbReference>
<dbReference type="OrthoDB" id="5537330at2759"/>
<gene>
    <name evidence="1" type="ORF">K457DRAFT_655861</name>
</gene>
<sequence length="745" mass="84045">MTRLGQGHPSIIRTRLSPLELPHIIEAIFSYLSQFALRHCVRLVCKQWRAFAASLIDPIDNGDVWSDDLSEKSLQGVMARLECKTILRVQLRLATSDAWVASNWAILLDTIQTLRTKSLMRIQTLHLAGSLFPESRFYPLLPLLSDTLTEIRMERIIHVNTHIGTILALCPHLRTFHISCSNSTCKIVHNTAPPWSGTPESVTGLGQLRLEDLKIKRMHIEQVVLETIITRSPHLRTIRLIELTGENSLSAEGLPDRGSLIQLVADSCPRLEIFHFSANKECLTENAWIGITVRSNNNTLITSRSSRIGTVLESVRLQYQPTDDPHGLWQEPSSSNHNYNNGRPRYALSLSAQDIHLGTSALLQPIVNNLTRLEILSTTEPLYHPPATALSRVLHQYLCSSPLLVHLVAPGVFYRSEYMELRGEIGSDGLYQPKHWDSTTSHPPAGVRRTEKRVWACRRLQTLHIFFGSTPQEEASAENSRTLFGYITRVCPDLQELVIRKTALHVELEGGMCLLTRLHKLQRLTVASLMHATQFGIQDIEWMAKTNAVEATPKESALMRRSRRLSQLLRQMIPKRLAPGPKIDVADMQRMHQLYLKGKDVSRVLTVADMEGVGSDADLDAWRCCGQRYSTFHSPSSSSSLVSSVLKGKESPAATVVEVKVEAEEEQGVKAKEHQEQYQEGEGVCWPRLEFFGLTFLKHRIRSPTRSRHSLPATEKAILTMMTQIRPEVEIRLDQGLFNELFSKS</sequence>
<protein>
    <submittedName>
        <fullName evidence="1">Uncharacterized protein</fullName>
    </submittedName>
</protein>
<dbReference type="Gene3D" id="3.80.10.10">
    <property type="entry name" value="Ribonuclease Inhibitor"/>
    <property type="match status" value="1"/>
</dbReference>
<dbReference type="AlphaFoldDB" id="A0A197KC47"/>
<dbReference type="SUPFAM" id="SSF81383">
    <property type="entry name" value="F-box domain"/>
    <property type="match status" value="1"/>
</dbReference>
<dbReference type="InterPro" id="IPR036047">
    <property type="entry name" value="F-box-like_dom_sf"/>
</dbReference>
<reference evidence="1 2" key="1">
    <citation type="submission" date="2016-05" db="EMBL/GenBank/DDBJ databases">
        <title>Genome sequencing reveals origins of a unique bacterial endosymbiosis in the earliest lineages of terrestrial Fungi.</title>
        <authorList>
            <consortium name="DOE Joint Genome Institute"/>
            <person name="Uehling J."/>
            <person name="Gryganskyi A."/>
            <person name="Hameed K."/>
            <person name="Tschaplinski T."/>
            <person name="Misztal P."/>
            <person name="Wu S."/>
            <person name="Desiro A."/>
            <person name="Vande Pol N."/>
            <person name="Du Z.-Y."/>
            <person name="Zienkiewicz A."/>
            <person name="Zienkiewicz K."/>
            <person name="Morin E."/>
            <person name="Tisserant E."/>
            <person name="Splivallo R."/>
            <person name="Hainaut M."/>
            <person name="Henrissat B."/>
            <person name="Ohm R."/>
            <person name="Kuo A."/>
            <person name="Yan J."/>
            <person name="Lipzen A."/>
            <person name="Nolan M."/>
            <person name="Labutti K."/>
            <person name="Barry K."/>
            <person name="Goldstein A."/>
            <person name="Labbe J."/>
            <person name="Schadt C."/>
            <person name="Tuskan G."/>
            <person name="Grigoriev I."/>
            <person name="Martin F."/>
            <person name="Vilgalys R."/>
            <person name="Bonito G."/>
        </authorList>
    </citation>
    <scope>NUCLEOTIDE SEQUENCE [LARGE SCALE GENOMIC DNA]</scope>
    <source>
        <strain evidence="1 2">AG-77</strain>
    </source>
</reference>
<evidence type="ECO:0000313" key="1">
    <source>
        <dbReference type="EMBL" id="OAQ35272.1"/>
    </source>
</evidence>
<dbReference type="EMBL" id="KV442015">
    <property type="protein sequence ID" value="OAQ35272.1"/>
    <property type="molecule type" value="Genomic_DNA"/>
</dbReference>
<keyword evidence="2" id="KW-1185">Reference proteome</keyword>
<evidence type="ECO:0000313" key="2">
    <source>
        <dbReference type="Proteomes" id="UP000078512"/>
    </source>
</evidence>
<proteinExistence type="predicted"/>